<sequence length="142" mass="14980">MPIRQERKPMKSNRQMTAIAAVLAGAMSLGGTACAGQPTTAGGAELPVQTSAASHFEITRVRVQRDADTMSISGDVANQLPLRGIIPGHVEARVIGPDGATLATDSTDPMKRNRQARSAHFYIRLPVSAPAGSRIEITHKLG</sequence>
<gene>
    <name evidence="2" type="ORF">CKO31_14595</name>
</gene>
<evidence type="ECO:0000256" key="1">
    <source>
        <dbReference type="SAM" id="SignalP"/>
    </source>
</evidence>
<reference evidence="2 3" key="1">
    <citation type="journal article" date="2020" name="Microorganisms">
        <title>Osmotic Adaptation and Compatible Solute Biosynthesis of Phototrophic Bacteria as Revealed from Genome Analyses.</title>
        <authorList>
            <person name="Imhoff J.F."/>
            <person name="Rahn T."/>
            <person name="Kunzel S."/>
            <person name="Keller A."/>
            <person name="Neulinger S.C."/>
        </authorList>
    </citation>
    <scope>NUCLEOTIDE SEQUENCE [LARGE SCALE GENOMIC DNA]</scope>
    <source>
        <strain evidence="2 3">DSM 6210</strain>
    </source>
</reference>
<name>A0ABS1CJ55_9GAMM</name>
<comment type="caution">
    <text evidence="2">The sequence shown here is derived from an EMBL/GenBank/DDBJ whole genome shotgun (WGS) entry which is preliminary data.</text>
</comment>
<dbReference type="Proteomes" id="UP000748752">
    <property type="component" value="Unassembled WGS sequence"/>
</dbReference>
<keyword evidence="3" id="KW-1185">Reference proteome</keyword>
<evidence type="ECO:0000313" key="3">
    <source>
        <dbReference type="Proteomes" id="UP000748752"/>
    </source>
</evidence>
<feature type="signal peptide" evidence="1">
    <location>
        <begin position="1"/>
        <end position="35"/>
    </location>
</feature>
<accession>A0ABS1CJ55</accession>
<dbReference type="EMBL" id="NRRV01000036">
    <property type="protein sequence ID" value="MBK1631942.1"/>
    <property type="molecule type" value="Genomic_DNA"/>
</dbReference>
<evidence type="ECO:0000313" key="2">
    <source>
        <dbReference type="EMBL" id="MBK1631942.1"/>
    </source>
</evidence>
<dbReference type="PROSITE" id="PS51257">
    <property type="entry name" value="PROKAR_LIPOPROTEIN"/>
    <property type="match status" value="1"/>
</dbReference>
<feature type="chain" id="PRO_5046737553" evidence="1">
    <location>
        <begin position="36"/>
        <end position="142"/>
    </location>
</feature>
<protein>
    <submittedName>
        <fullName evidence="2">Uncharacterized protein</fullName>
    </submittedName>
</protein>
<proteinExistence type="predicted"/>
<organism evidence="2 3">
    <name type="scientific">Thiohalocapsa halophila</name>
    <dbReference type="NCBI Taxonomy" id="69359"/>
    <lineage>
        <taxon>Bacteria</taxon>
        <taxon>Pseudomonadati</taxon>
        <taxon>Pseudomonadota</taxon>
        <taxon>Gammaproteobacteria</taxon>
        <taxon>Chromatiales</taxon>
        <taxon>Chromatiaceae</taxon>
        <taxon>Thiohalocapsa</taxon>
    </lineage>
</organism>
<keyword evidence="1" id="KW-0732">Signal</keyword>